<dbReference type="NCBIfam" id="TIGR01840">
    <property type="entry name" value="esterase_phb"/>
    <property type="match status" value="1"/>
</dbReference>
<gene>
    <name evidence="4" type="ORF">GCM10007160_37440</name>
</gene>
<protein>
    <submittedName>
        <fullName evidence="4">Esterase</fullName>
    </submittedName>
</protein>
<dbReference type="InterPro" id="IPR010126">
    <property type="entry name" value="Esterase_phb"/>
</dbReference>
<evidence type="ECO:0000256" key="3">
    <source>
        <dbReference type="SAM" id="MobiDB-lite"/>
    </source>
</evidence>
<dbReference type="InterPro" id="IPR050955">
    <property type="entry name" value="Plant_Biomass_Hydrol_Est"/>
</dbReference>
<evidence type="ECO:0000313" key="5">
    <source>
        <dbReference type="Proteomes" id="UP000653056"/>
    </source>
</evidence>
<keyword evidence="1" id="KW-0732">Signal</keyword>
<accession>A0ABQ2Z848</accession>
<dbReference type="InterPro" id="IPR029058">
    <property type="entry name" value="AB_hydrolase_fold"/>
</dbReference>
<comment type="caution">
    <text evidence="4">The sequence shown here is derived from an EMBL/GenBank/DDBJ whole genome shotgun (WGS) entry which is preliminary data.</text>
</comment>
<keyword evidence="5" id="KW-1185">Reference proteome</keyword>
<name>A0ABQ2Z848_9GAMM</name>
<feature type="region of interest" description="Disordered" evidence="3">
    <location>
        <begin position="36"/>
        <end position="55"/>
    </location>
</feature>
<evidence type="ECO:0000313" key="4">
    <source>
        <dbReference type="EMBL" id="GGY06423.1"/>
    </source>
</evidence>
<keyword evidence="2" id="KW-0378">Hydrolase</keyword>
<organism evidence="4 5">
    <name type="scientific">Litchfieldella qijiaojingensis</name>
    <dbReference type="NCBI Taxonomy" id="980347"/>
    <lineage>
        <taxon>Bacteria</taxon>
        <taxon>Pseudomonadati</taxon>
        <taxon>Pseudomonadota</taxon>
        <taxon>Gammaproteobacteria</taxon>
        <taxon>Oceanospirillales</taxon>
        <taxon>Halomonadaceae</taxon>
        <taxon>Litchfieldella</taxon>
    </lineage>
</organism>
<proteinExistence type="predicted"/>
<reference evidence="5" key="1">
    <citation type="journal article" date="2019" name="Int. J. Syst. Evol. Microbiol.">
        <title>The Global Catalogue of Microorganisms (GCM) 10K type strain sequencing project: providing services to taxonomists for standard genome sequencing and annotation.</title>
        <authorList>
            <consortium name="The Broad Institute Genomics Platform"/>
            <consortium name="The Broad Institute Genome Sequencing Center for Infectious Disease"/>
            <person name="Wu L."/>
            <person name="Ma J."/>
        </authorList>
    </citation>
    <scope>NUCLEOTIDE SEQUENCE [LARGE SCALE GENOMIC DNA]</scope>
    <source>
        <strain evidence="5">KCTC 22228</strain>
    </source>
</reference>
<dbReference type="Pfam" id="PF10503">
    <property type="entry name" value="Esterase_PHB"/>
    <property type="match status" value="1"/>
</dbReference>
<dbReference type="Gene3D" id="3.40.50.1820">
    <property type="entry name" value="alpha/beta hydrolase"/>
    <property type="match status" value="1"/>
</dbReference>
<dbReference type="PANTHER" id="PTHR43037">
    <property type="entry name" value="UNNAMED PRODUCT-RELATED"/>
    <property type="match status" value="1"/>
</dbReference>
<sequence length="453" mass="48190">MMNTTMMAGLQEATRLTRAGQLHEATALIQRTLRGVPSQDVAAQPTSDASAPGETLEGSYCVIDDEPASAAKSAAGESPWRASPAPEAKREDTQTRPEGPQPNPARTPAAPRPFAAGLHDVWRETLHRFREPEEAGSQPLSDRVPDSVPDAGKFTTGTFTNHAGTRDYKLYIPSGYHGQSLPLIVMLHGCTQDPDDFAAGTGMNKLAEEQLCFVLYPAQSTAANHAKCWNWFMEADQQRERGEPAIIAGLTRQVLDEHRLDERRVYVAGLSAGGAMAMTLAMTYPDLYAAVGIHSGLPHAATHDLPSALAAMQGGTGPLASHKKTGAVGRPASTAGVPAVIFHGDRDATVHPCNGDQVVAQCVSSPAIGEASNEGRGARVERGRVPNGHAYTRTTHHDASGQPTVEQWLIHGAGHAWSGGDPRGSYTDPKGPDAAKEMLRFFFAHPKIAESAD</sequence>
<dbReference type="SUPFAM" id="SSF53474">
    <property type="entry name" value="alpha/beta-Hydrolases"/>
    <property type="match status" value="1"/>
</dbReference>
<evidence type="ECO:0000256" key="1">
    <source>
        <dbReference type="ARBA" id="ARBA00022729"/>
    </source>
</evidence>
<dbReference type="EMBL" id="BMXS01000026">
    <property type="protein sequence ID" value="GGY06423.1"/>
    <property type="molecule type" value="Genomic_DNA"/>
</dbReference>
<evidence type="ECO:0000256" key="2">
    <source>
        <dbReference type="ARBA" id="ARBA00022801"/>
    </source>
</evidence>
<dbReference type="RefSeq" id="WP_189471950.1">
    <property type="nucleotide sequence ID" value="NZ_BMXS01000026.1"/>
</dbReference>
<feature type="region of interest" description="Disordered" evidence="3">
    <location>
        <begin position="68"/>
        <end position="112"/>
    </location>
</feature>
<dbReference type="Proteomes" id="UP000653056">
    <property type="component" value="Unassembled WGS sequence"/>
</dbReference>
<dbReference type="PANTHER" id="PTHR43037:SF1">
    <property type="entry name" value="BLL1128 PROTEIN"/>
    <property type="match status" value="1"/>
</dbReference>